<gene>
    <name evidence="2" type="ORF">NBR_LOCUS5514</name>
</gene>
<keyword evidence="1" id="KW-0732">Signal</keyword>
<name>A0A0N4XSL0_NIPBR</name>
<sequence>MGCNVVLIFVGLAAVGLAGSQFSDVQLNTYRNIDLRLLNWVHALTGSIGKL</sequence>
<dbReference type="AlphaFoldDB" id="A0A0N4XSL0"/>
<evidence type="ECO:0000313" key="4">
    <source>
        <dbReference type="WBParaSite" id="NBR_0000551201-mRNA-1"/>
    </source>
</evidence>
<dbReference type="EMBL" id="UYSL01013621">
    <property type="protein sequence ID" value="VDL69103.1"/>
    <property type="molecule type" value="Genomic_DNA"/>
</dbReference>
<feature type="signal peptide" evidence="1">
    <location>
        <begin position="1"/>
        <end position="18"/>
    </location>
</feature>
<organism evidence="4">
    <name type="scientific">Nippostrongylus brasiliensis</name>
    <name type="common">Rat hookworm</name>
    <dbReference type="NCBI Taxonomy" id="27835"/>
    <lineage>
        <taxon>Eukaryota</taxon>
        <taxon>Metazoa</taxon>
        <taxon>Ecdysozoa</taxon>
        <taxon>Nematoda</taxon>
        <taxon>Chromadorea</taxon>
        <taxon>Rhabditida</taxon>
        <taxon>Rhabditina</taxon>
        <taxon>Rhabditomorpha</taxon>
        <taxon>Strongyloidea</taxon>
        <taxon>Heligmosomidae</taxon>
        <taxon>Nippostrongylus</taxon>
    </lineage>
</organism>
<accession>A0A0N4XSL0</accession>
<dbReference type="WBParaSite" id="NBR_0000551201-mRNA-1">
    <property type="protein sequence ID" value="NBR_0000551201-mRNA-1"/>
    <property type="gene ID" value="NBR_0000551201"/>
</dbReference>
<proteinExistence type="predicted"/>
<dbReference type="Proteomes" id="UP000271162">
    <property type="component" value="Unassembled WGS sequence"/>
</dbReference>
<evidence type="ECO:0000313" key="2">
    <source>
        <dbReference type="EMBL" id="VDL69103.1"/>
    </source>
</evidence>
<evidence type="ECO:0000256" key="1">
    <source>
        <dbReference type="SAM" id="SignalP"/>
    </source>
</evidence>
<reference evidence="4" key="1">
    <citation type="submission" date="2017-02" db="UniProtKB">
        <authorList>
            <consortium name="WormBaseParasite"/>
        </authorList>
    </citation>
    <scope>IDENTIFICATION</scope>
</reference>
<protein>
    <submittedName>
        <fullName evidence="4">Secreted protein</fullName>
    </submittedName>
</protein>
<reference evidence="2 3" key="2">
    <citation type="submission" date="2018-11" db="EMBL/GenBank/DDBJ databases">
        <authorList>
            <consortium name="Pathogen Informatics"/>
        </authorList>
    </citation>
    <scope>NUCLEOTIDE SEQUENCE [LARGE SCALE GENOMIC DNA]</scope>
</reference>
<evidence type="ECO:0000313" key="3">
    <source>
        <dbReference type="Proteomes" id="UP000271162"/>
    </source>
</evidence>
<feature type="chain" id="PRO_5043124990" evidence="1">
    <location>
        <begin position="19"/>
        <end position="51"/>
    </location>
</feature>
<keyword evidence="3" id="KW-1185">Reference proteome</keyword>